<feature type="compositionally biased region" description="Polar residues" evidence="1">
    <location>
        <begin position="72"/>
        <end position="89"/>
    </location>
</feature>
<evidence type="ECO:0000313" key="2">
    <source>
        <dbReference type="EMBL" id="AOW00181.1"/>
    </source>
</evidence>
<dbReference type="Proteomes" id="UP000182444">
    <property type="component" value="Chromosome 1A"/>
</dbReference>
<dbReference type="AlphaFoldDB" id="A0A1D8N3G9"/>
<accession>A0A1D8N3G9</accession>
<sequence>MLRNACEFQKVGQQVESRAGTSSRDRRLLFVYCEYSYCTCAVTHFYNDSIELLRYVLDSYHSTPTTQLLPLNSYHSTPTTQLQSPNLTPNHHRPRLQPPTRHRSPTLSGKDFLRPSVLAAFGLDCRWCRGSNHLGGWDFTGDGPRITQVSTSRDCIVLSREHTRDTRMRSILQTRANQKVAKTHSRRSLLSDWQEASHQLKRRFD</sequence>
<dbReference type="GeneID" id="94582279"/>
<proteinExistence type="predicted"/>
<gene>
    <name evidence="2" type="ORF">YALI1_A03017g</name>
</gene>
<dbReference type="EMBL" id="CP017553">
    <property type="protein sequence ID" value="AOW00181.1"/>
    <property type="molecule type" value="Genomic_DNA"/>
</dbReference>
<evidence type="ECO:0000256" key="1">
    <source>
        <dbReference type="SAM" id="MobiDB-lite"/>
    </source>
</evidence>
<dbReference type="VEuPathDB" id="FungiDB:YALI1_A03017g"/>
<dbReference type="RefSeq" id="XP_068137719.1">
    <property type="nucleotide sequence ID" value="XM_068281618.1"/>
</dbReference>
<name>A0A1D8N3G9_YARLL</name>
<reference evidence="2 3" key="1">
    <citation type="journal article" date="2016" name="PLoS ONE">
        <title>Sequence Assembly of Yarrowia lipolytica Strain W29/CLIB89 Shows Transposable Element Diversity.</title>
        <authorList>
            <person name="Magnan C."/>
            <person name="Yu J."/>
            <person name="Chang I."/>
            <person name="Jahn E."/>
            <person name="Kanomata Y."/>
            <person name="Wu J."/>
            <person name="Zeller M."/>
            <person name="Oakes M."/>
            <person name="Baldi P."/>
            <person name="Sandmeyer S."/>
        </authorList>
    </citation>
    <scope>NUCLEOTIDE SEQUENCE [LARGE SCALE GENOMIC DNA]</scope>
    <source>
        <strain evidence="3">CLIB89(W29)</strain>
    </source>
</reference>
<organism evidence="2 3">
    <name type="scientific">Yarrowia lipolytica</name>
    <name type="common">Candida lipolytica</name>
    <dbReference type="NCBI Taxonomy" id="4952"/>
    <lineage>
        <taxon>Eukaryota</taxon>
        <taxon>Fungi</taxon>
        <taxon>Dikarya</taxon>
        <taxon>Ascomycota</taxon>
        <taxon>Saccharomycotina</taxon>
        <taxon>Dipodascomycetes</taxon>
        <taxon>Dipodascales</taxon>
        <taxon>Dipodascales incertae sedis</taxon>
        <taxon>Yarrowia</taxon>
    </lineage>
</organism>
<protein>
    <submittedName>
        <fullName evidence="2">Uncharacterized protein</fullName>
    </submittedName>
</protein>
<feature type="region of interest" description="Disordered" evidence="1">
    <location>
        <begin position="72"/>
        <end position="108"/>
    </location>
</feature>
<evidence type="ECO:0000313" key="3">
    <source>
        <dbReference type="Proteomes" id="UP000182444"/>
    </source>
</evidence>
<feature type="compositionally biased region" description="Basic residues" evidence="1">
    <location>
        <begin position="90"/>
        <end position="104"/>
    </location>
</feature>